<dbReference type="EMBL" id="AUXX01000001">
    <property type="protein sequence ID" value="KZN70463.1"/>
    <property type="molecule type" value="Genomic_DNA"/>
</dbReference>
<gene>
    <name evidence="1" type="ORF">N478_00740</name>
</gene>
<proteinExistence type="predicted"/>
<evidence type="ECO:0000313" key="1">
    <source>
        <dbReference type="EMBL" id="KZN70463.1"/>
    </source>
</evidence>
<dbReference type="AlphaFoldDB" id="A0A162CLK1"/>
<evidence type="ECO:0000313" key="2">
    <source>
        <dbReference type="Proteomes" id="UP000076661"/>
    </source>
</evidence>
<dbReference type="Proteomes" id="UP000076661">
    <property type="component" value="Unassembled WGS sequence"/>
</dbReference>
<reference evidence="1 2" key="1">
    <citation type="submission" date="2013-07" db="EMBL/GenBank/DDBJ databases">
        <title>Comparative Genomic and Metabolomic Analysis of Twelve Strains of Pseudoalteromonas luteoviolacea.</title>
        <authorList>
            <person name="Vynne N.G."/>
            <person name="Mansson M."/>
            <person name="Gram L."/>
        </authorList>
    </citation>
    <scope>NUCLEOTIDE SEQUENCE [LARGE SCALE GENOMIC DNA]</scope>
    <source>
        <strain evidence="1 2">S4060-1</strain>
    </source>
</reference>
<name>A0A162CLK1_9GAMM</name>
<dbReference type="PATRIC" id="fig|1365257.3.peg.155"/>
<organism evidence="1 2">
    <name type="scientific">Pseudoalteromonas luteoviolacea S4060-1</name>
    <dbReference type="NCBI Taxonomy" id="1365257"/>
    <lineage>
        <taxon>Bacteria</taxon>
        <taxon>Pseudomonadati</taxon>
        <taxon>Pseudomonadota</taxon>
        <taxon>Gammaproteobacteria</taxon>
        <taxon>Alteromonadales</taxon>
        <taxon>Pseudoalteromonadaceae</taxon>
        <taxon>Pseudoalteromonas</taxon>
    </lineage>
</organism>
<accession>A0A162CLK1</accession>
<sequence length="320" mass="35825">MENLDTLASSLQQHLSEPQKSERWSMYRLIIPIVDFANTSMNLDPYFEFNQTSSHGTNQSVDIALLEDERKPQVMVEAKRANRRIAPEQIDKYLHKGVRGAVTNGSDWILCIDGRHIVVTIWDAKVKEVSLCSLRSVIDFLRGKIDDSASWSNFSQAYDVPDVKINKQPKTNKAKRISNEVTKTKSIKEFRAALAALKELDGPKEAEIEFLVALIDSIARTHGDVPPHCRFEFRSSRVSFFDQSGAGSSKRVGRIELGKREPDILVLTRLAASSEVLNSIAPPRPHDKGGHMRRFRLPNIDAANSFGHALGTIIFSACAK</sequence>
<protein>
    <submittedName>
        <fullName evidence="1">Uncharacterized protein</fullName>
    </submittedName>
</protein>
<comment type="caution">
    <text evidence="1">The sequence shown here is derived from an EMBL/GenBank/DDBJ whole genome shotgun (WGS) entry which is preliminary data.</text>
</comment>